<evidence type="ECO:0000313" key="3">
    <source>
        <dbReference type="EMBL" id="CAF2017280.1"/>
    </source>
</evidence>
<feature type="transmembrane region" description="Helical" evidence="1">
    <location>
        <begin position="86"/>
        <end position="104"/>
    </location>
</feature>
<comment type="caution">
    <text evidence="2">The sequence shown here is derived from an EMBL/GenBank/DDBJ whole genome shotgun (WGS) entry which is preliminary data.</text>
</comment>
<evidence type="ECO:0000313" key="2">
    <source>
        <dbReference type="EMBL" id="CAF1913012.1"/>
    </source>
</evidence>
<dbReference type="EMBL" id="CAJNRF010001558">
    <property type="protein sequence ID" value="CAF2017280.1"/>
    <property type="molecule type" value="Genomic_DNA"/>
</dbReference>
<sequence length="137" mass="15719">MKKYNIYKIKHKKKNLYVTWTSDRRKVMTLVLIISLITLIVQLCQLKPLEEYKKTPTINNSVYYVAISVLTTIIGVYAFRPPYSPLIVTLIILAVMLCLKPQLPGLIVELEGMMITGILTGLSVEYFYNGRKYGLDN</sequence>
<protein>
    <submittedName>
        <fullName evidence="2">Uncharacterized protein</fullName>
    </submittedName>
</protein>
<feature type="transmembrane region" description="Helical" evidence="1">
    <location>
        <begin position="110"/>
        <end position="128"/>
    </location>
</feature>
<accession>A0A816JXZ9</accession>
<keyword evidence="1" id="KW-0472">Membrane</keyword>
<feature type="transmembrane region" description="Helical" evidence="1">
    <location>
        <begin position="62"/>
        <end position="79"/>
    </location>
</feature>
<evidence type="ECO:0000256" key="1">
    <source>
        <dbReference type="SAM" id="Phobius"/>
    </source>
</evidence>
<keyword evidence="1" id="KW-1133">Transmembrane helix</keyword>
<gene>
    <name evidence="2" type="ORF">MBJ925_LOCUS922</name>
    <name evidence="3" type="ORF">WKI299_LOCUS5567</name>
</gene>
<dbReference type="Proteomes" id="UP000663856">
    <property type="component" value="Unassembled WGS sequence"/>
</dbReference>
<proteinExistence type="predicted"/>
<keyword evidence="1" id="KW-0812">Transmembrane</keyword>
<dbReference type="EMBL" id="CAJNRE010000061">
    <property type="protein sequence ID" value="CAF1913012.1"/>
    <property type="molecule type" value="Genomic_DNA"/>
</dbReference>
<dbReference type="Proteomes" id="UP000663824">
    <property type="component" value="Unassembled WGS sequence"/>
</dbReference>
<organism evidence="2 4">
    <name type="scientific">Rotaria magnacalcarata</name>
    <dbReference type="NCBI Taxonomy" id="392030"/>
    <lineage>
        <taxon>Eukaryota</taxon>
        <taxon>Metazoa</taxon>
        <taxon>Spiralia</taxon>
        <taxon>Gnathifera</taxon>
        <taxon>Rotifera</taxon>
        <taxon>Eurotatoria</taxon>
        <taxon>Bdelloidea</taxon>
        <taxon>Philodinida</taxon>
        <taxon>Philodinidae</taxon>
        <taxon>Rotaria</taxon>
    </lineage>
</organism>
<name>A0A816JXZ9_9BILA</name>
<reference evidence="2" key="1">
    <citation type="submission" date="2021-02" db="EMBL/GenBank/DDBJ databases">
        <authorList>
            <person name="Nowell W R."/>
        </authorList>
    </citation>
    <scope>NUCLEOTIDE SEQUENCE</scope>
</reference>
<evidence type="ECO:0000313" key="4">
    <source>
        <dbReference type="Proteomes" id="UP000663824"/>
    </source>
</evidence>
<dbReference type="AlphaFoldDB" id="A0A816JXZ9"/>